<feature type="compositionally biased region" description="Polar residues" evidence="1">
    <location>
        <begin position="620"/>
        <end position="633"/>
    </location>
</feature>
<feature type="compositionally biased region" description="Basic and acidic residues" evidence="1">
    <location>
        <begin position="331"/>
        <end position="348"/>
    </location>
</feature>
<dbReference type="STRING" id="5888.A0DDT6"/>
<evidence type="ECO:0000313" key="2">
    <source>
        <dbReference type="EMBL" id="CAK81203.1"/>
    </source>
</evidence>
<feature type="region of interest" description="Disordered" evidence="1">
    <location>
        <begin position="698"/>
        <end position="775"/>
    </location>
</feature>
<feature type="region of interest" description="Disordered" evidence="1">
    <location>
        <begin position="308"/>
        <end position="368"/>
    </location>
</feature>
<reference evidence="2 3" key="1">
    <citation type="journal article" date="2006" name="Nature">
        <title>Global trends of whole-genome duplications revealed by the ciliate Paramecium tetraurelia.</title>
        <authorList>
            <consortium name="Genoscope"/>
            <person name="Aury J.-M."/>
            <person name="Jaillon O."/>
            <person name="Duret L."/>
            <person name="Noel B."/>
            <person name="Jubin C."/>
            <person name="Porcel B.M."/>
            <person name="Segurens B."/>
            <person name="Daubin V."/>
            <person name="Anthouard V."/>
            <person name="Aiach N."/>
            <person name="Arnaiz O."/>
            <person name="Billaut A."/>
            <person name="Beisson J."/>
            <person name="Blanc I."/>
            <person name="Bouhouche K."/>
            <person name="Camara F."/>
            <person name="Duharcourt S."/>
            <person name="Guigo R."/>
            <person name="Gogendeau D."/>
            <person name="Katinka M."/>
            <person name="Keller A.-M."/>
            <person name="Kissmehl R."/>
            <person name="Klotz C."/>
            <person name="Koll F."/>
            <person name="Le Moue A."/>
            <person name="Lepere C."/>
            <person name="Malinsky S."/>
            <person name="Nowacki M."/>
            <person name="Nowak J.K."/>
            <person name="Plattner H."/>
            <person name="Poulain J."/>
            <person name="Ruiz F."/>
            <person name="Serrano V."/>
            <person name="Zagulski M."/>
            <person name="Dessen P."/>
            <person name="Betermier M."/>
            <person name="Weissenbach J."/>
            <person name="Scarpelli C."/>
            <person name="Schachter V."/>
            <person name="Sperling L."/>
            <person name="Meyer E."/>
            <person name="Cohen J."/>
            <person name="Wincker P."/>
        </authorList>
    </citation>
    <scope>NUCLEOTIDE SEQUENCE [LARGE SCALE GENOMIC DNA]</scope>
    <source>
        <strain evidence="2 3">Stock d4-2</strain>
    </source>
</reference>
<dbReference type="InParanoid" id="A0DDT6"/>
<dbReference type="EMBL" id="CT868396">
    <property type="protein sequence ID" value="CAK81203.1"/>
    <property type="molecule type" value="Genomic_DNA"/>
</dbReference>
<evidence type="ECO:0000256" key="1">
    <source>
        <dbReference type="SAM" id="MobiDB-lite"/>
    </source>
</evidence>
<proteinExistence type="predicted"/>
<dbReference type="KEGG" id="ptm:GSPATT00016044001"/>
<protein>
    <submittedName>
        <fullName evidence="2">Uncharacterized protein</fullName>
    </submittedName>
</protein>
<dbReference type="OMA" id="GIEVMLM"/>
<accession>A0DDT6</accession>
<dbReference type="AlphaFoldDB" id="A0DDT6"/>
<feature type="compositionally biased region" description="Basic and acidic residues" evidence="1">
    <location>
        <begin position="424"/>
        <end position="467"/>
    </location>
</feature>
<feature type="compositionally biased region" description="Low complexity" evidence="1">
    <location>
        <begin position="698"/>
        <end position="734"/>
    </location>
</feature>
<dbReference type="RefSeq" id="XP_001448600.1">
    <property type="nucleotide sequence ID" value="XM_001448563.1"/>
</dbReference>
<feature type="region of interest" description="Disordered" evidence="1">
    <location>
        <begin position="412"/>
        <end position="508"/>
    </location>
</feature>
<evidence type="ECO:0000313" key="3">
    <source>
        <dbReference type="Proteomes" id="UP000000600"/>
    </source>
</evidence>
<sequence length="891" mass="105724">MYSCDILPLPGKQCRYPKSLNLLNLDHYSNQDAQSSSRIRKPAGKFKLLSLHNLKKDEGKNFYHHTSIYNLREYNNLTKSPVFFMSDNTKQVNEMQTKVLLTDFQRKVASYLKKIPKPKNNQQYYSDIKPLGYKKEYETQQTILHTQQEEMLNRSLCLNKYNYRPELSDVGIEVMLMDSTKSLTKQVIPNERIQNRLLKFMERYLNDDHIDYDLKLQKMTQQYREIVKKIKTKAFKIIVPDHYQVQMSDFNDYYQVNENKQREYLEQQFDSLADQIIQSIQQSSQSLSSQRDSQQELNQLEQEIATPKHHNQEIQQEQQNQIANEEDEDRVEGMKESKRTGKQKDPKKITKKQSIRAQRPSTLQRQESDVIQQLTELSNITQQREQRQPTVQQIETIHEEELKQTIQEITEELKKPHKKHMTKAQRDEQKKRKKEIQRLHEDIERIKKEKGGDFEYEKTDSDSEDRFRRKKLQNQFDDMFKPRQLSRRQSHQFDENEGEDLDYASEQEIEDRTKIQRVEQIIQQKRDPNYQYNPQEFWQQEVKINVKKPQVSSIASQQRQQEMFYQFQREKLEQQMQMINQKYSQSPTDPPQQQQANPLQYQMSHGQQTQQQIKNDQQQVPSQTKGSPQQQHMATPHYDERKKQNSHYSVQKSFKTPQSIPSQQNNQDSLHGIQDHSFTIDNRQNSLAQLAQQNQDVRNNNPQTTQNPQVSQNAQINQNENQSQNKNQQHSGQNDQKQKQQGSNTKKQEIPSSDNRGRTIPSVRNIEQEEGTQISKQIEDRLQQVQSTLNKAKLGMYEKMMAAQSVYDVDIHEYKLADFPLSSTVFPKLNGEDEKQIFQYLYAWQKEVYKIIPMLNQVNRNLIVYKLLIQIRDEDEGAASQLVSSSDEDDR</sequence>
<dbReference type="HOGENOM" id="CLU_324275_0_0_1"/>
<feature type="compositionally biased region" description="Polar residues" evidence="1">
    <location>
        <begin position="355"/>
        <end position="368"/>
    </location>
</feature>
<feature type="compositionally biased region" description="Low complexity" evidence="1">
    <location>
        <begin position="584"/>
        <end position="619"/>
    </location>
</feature>
<dbReference type="eggNOG" id="ENOG502T10H">
    <property type="taxonomic scope" value="Eukaryota"/>
</dbReference>
<keyword evidence="3" id="KW-1185">Reference proteome</keyword>
<gene>
    <name evidence="2" type="ORF">GSPATT00016044001</name>
</gene>
<feature type="compositionally biased region" description="Low complexity" evidence="1">
    <location>
        <begin position="313"/>
        <end position="323"/>
    </location>
</feature>
<feature type="compositionally biased region" description="Polar residues" evidence="1">
    <location>
        <begin position="739"/>
        <end position="754"/>
    </location>
</feature>
<name>A0DDT6_PARTE</name>
<feature type="region of interest" description="Disordered" evidence="1">
    <location>
        <begin position="576"/>
        <end position="670"/>
    </location>
</feature>
<feature type="compositionally biased region" description="Acidic residues" evidence="1">
    <location>
        <begin position="495"/>
        <end position="508"/>
    </location>
</feature>
<dbReference type="OrthoDB" id="308602at2759"/>
<dbReference type="GeneID" id="5034385"/>
<feature type="compositionally biased region" description="Polar residues" evidence="1">
    <location>
        <begin position="646"/>
        <end position="669"/>
    </location>
</feature>
<organism evidence="2 3">
    <name type="scientific">Paramecium tetraurelia</name>
    <dbReference type="NCBI Taxonomy" id="5888"/>
    <lineage>
        <taxon>Eukaryota</taxon>
        <taxon>Sar</taxon>
        <taxon>Alveolata</taxon>
        <taxon>Ciliophora</taxon>
        <taxon>Intramacronucleata</taxon>
        <taxon>Oligohymenophorea</taxon>
        <taxon>Peniculida</taxon>
        <taxon>Parameciidae</taxon>
        <taxon>Paramecium</taxon>
    </lineage>
</organism>
<dbReference type="Proteomes" id="UP000000600">
    <property type="component" value="Unassembled WGS sequence"/>
</dbReference>